<accession>A0ABS1NQJ5</accession>
<dbReference type="SMART" id="SM00822">
    <property type="entry name" value="PKS_KR"/>
    <property type="match status" value="1"/>
</dbReference>
<dbReference type="PROSITE" id="PS50075">
    <property type="entry name" value="CARRIER"/>
    <property type="match status" value="1"/>
</dbReference>
<dbReference type="InterPro" id="IPR009081">
    <property type="entry name" value="PP-bd_ACP"/>
</dbReference>
<comment type="caution">
    <text evidence="7">The sequence shown here is derived from an EMBL/GenBank/DDBJ whole genome shotgun (WGS) entry which is preliminary data.</text>
</comment>
<organism evidence="7 8">
    <name type="scientific">Streptomyces coffeae</name>
    <dbReference type="NCBI Taxonomy" id="621382"/>
    <lineage>
        <taxon>Bacteria</taxon>
        <taxon>Bacillati</taxon>
        <taxon>Actinomycetota</taxon>
        <taxon>Actinomycetes</taxon>
        <taxon>Kitasatosporales</taxon>
        <taxon>Streptomycetaceae</taxon>
        <taxon>Streptomyces</taxon>
    </lineage>
</organism>
<dbReference type="SUPFAM" id="SSF47336">
    <property type="entry name" value="ACP-like"/>
    <property type="match status" value="1"/>
</dbReference>
<dbReference type="PANTHER" id="PTHR43775">
    <property type="entry name" value="FATTY ACID SYNTHASE"/>
    <property type="match status" value="1"/>
</dbReference>
<name>A0ABS1NQJ5_9ACTN</name>
<dbReference type="InterPro" id="IPR036736">
    <property type="entry name" value="ACP-like_sf"/>
</dbReference>
<dbReference type="InterPro" id="IPR006162">
    <property type="entry name" value="Ppantetheine_attach_site"/>
</dbReference>
<evidence type="ECO:0000256" key="4">
    <source>
        <dbReference type="ARBA" id="ARBA00023268"/>
    </source>
</evidence>
<dbReference type="SMART" id="SM00823">
    <property type="entry name" value="PKS_PP"/>
    <property type="match status" value="1"/>
</dbReference>
<feature type="region of interest" description="Disordered" evidence="5">
    <location>
        <begin position="110"/>
        <end position="173"/>
    </location>
</feature>
<evidence type="ECO:0000259" key="6">
    <source>
        <dbReference type="PROSITE" id="PS50075"/>
    </source>
</evidence>
<protein>
    <submittedName>
        <fullName evidence="7">SDR family NAD(P)-dependent oxidoreductase</fullName>
    </submittedName>
</protein>
<dbReference type="InterPro" id="IPR036291">
    <property type="entry name" value="NAD(P)-bd_dom_sf"/>
</dbReference>
<gene>
    <name evidence="7" type="ORF">JK363_37050</name>
</gene>
<dbReference type="CDD" id="cd08952">
    <property type="entry name" value="KR_1_SDR_x"/>
    <property type="match status" value="1"/>
</dbReference>
<feature type="domain" description="Carrier" evidence="6">
    <location>
        <begin position="580"/>
        <end position="655"/>
    </location>
</feature>
<evidence type="ECO:0000256" key="5">
    <source>
        <dbReference type="SAM" id="MobiDB-lite"/>
    </source>
</evidence>
<keyword evidence="4" id="KW-0511">Multifunctional enzyme</keyword>
<dbReference type="InterPro" id="IPR050091">
    <property type="entry name" value="PKS_NRPS_Biosynth_Enz"/>
</dbReference>
<dbReference type="SMART" id="SM01294">
    <property type="entry name" value="PKS_PP_betabranch"/>
    <property type="match status" value="1"/>
</dbReference>
<keyword evidence="8" id="KW-1185">Reference proteome</keyword>
<evidence type="ECO:0000313" key="8">
    <source>
        <dbReference type="Proteomes" id="UP000634229"/>
    </source>
</evidence>
<evidence type="ECO:0000256" key="3">
    <source>
        <dbReference type="ARBA" id="ARBA00022679"/>
    </source>
</evidence>
<dbReference type="Gene3D" id="3.40.50.720">
    <property type="entry name" value="NAD(P)-binding Rossmann-like Domain"/>
    <property type="match status" value="1"/>
</dbReference>
<sequence length="753" mass="78994">MLSTWRKRQQERSALSAWRYGVVWRPVSVPASGRLSGTWLMAAPQRMAAAQDGLVEQCVRALEAAGAQVTVLTVDPTEGREALAGRIREASPVGVVSLLAWAETATEVTATDATATEATATEGTATEGIAPDAHTGESTTAREAHTVGSAPEAESARARTGAETPDPQSAGGASVPIATAMTLALVQALSDAEAEAPLWCVTSSAVSVGAGDQLTNPVQAQLWGLGRTVALEQPRSWGGLVDLPEETGQQLLTRLVAVFATGRQDTYEDQVAVRPSGVHAARLTRDTAPENGEGWQPHGTVLVTGGTGALGRHVARRLASQGAERLVLVSRQGPQAPGAERLRQELAESGAEVEVVACDITDRRALAALLDTVSAHAPLTAVVHTAGVLDDGLVTDLTPRRMARVVRVKAEAAWHLHELTAHLELDAFVLFSSIAGVFGGQGQAAYAAGNAFLDAVAQHRRGLGLPATSVAWGPWGGDGMAADAAAEQRFRLSGVRRLPPERAVAALGQVLGDGRTCVAVMDVDWERYVTSLRYAGRRSALIADLPEAAAAPAAATDVGGEEADALILRLRDLSPSEREEALLDLVQSHVAAVLGHESAAAIDADRAFKDLGFDSLTAVDLRNGLTSATGLRLSATIAFDHPTPTSLARYMRGELFPDVDDADTGSIDRGGDPGLVMDEEQLRRRLASVSLARLREAGLMDALMKLVASDEDGTGRDGTGRDEAAEEDRSIAELSVDDLVELALGDDDPFEQE</sequence>
<keyword evidence="1" id="KW-0596">Phosphopantetheine</keyword>
<dbReference type="Proteomes" id="UP000634229">
    <property type="component" value="Unassembled WGS sequence"/>
</dbReference>
<dbReference type="InterPro" id="IPR057326">
    <property type="entry name" value="KR_dom"/>
</dbReference>
<feature type="region of interest" description="Disordered" evidence="5">
    <location>
        <begin position="710"/>
        <end position="732"/>
    </location>
</feature>
<dbReference type="SUPFAM" id="SSF51735">
    <property type="entry name" value="NAD(P)-binding Rossmann-fold domains"/>
    <property type="match status" value="3"/>
</dbReference>
<keyword evidence="3" id="KW-0808">Transferase</keyword>
<keyword evidence="2" id="KW-0597">Phosphoprotein</keyword>
<feature type="compositionally biased region" description="Low complexity" evidence="5">
    <location>
        <begin position="110"/>
        <end position="127"/>
    </location>
</feature>
<reference evidence="7 8" key="1">
    <citation type="submission" date="2021-01" db="EMBL/GenBank/DDBJ databases">
        <title>WGS of actinomycetes isolated from Thailand.</title>
        <authorList>
            <person name="Thawai C."/>
        </authorList>
    </citation>
    <scope>NUCLEOTIDE SEQUENCE [LARGE SCALE GENOMIC DNA]</scope>
    <source>
        <strain evidence="7 8">CA1R205</strain>
    </source>
</reference>
<evidence type="ECO:0000313" key="7">
    <source>
        <dbReference type="EMBL" id="MBL1102130.1"/>
    </source>
</evidence>
<dbReference type="InterPro" id="IPR013968">
    <property type="entry name" value="PKS_KR"/>
</dbReference>
<dbReference type="Pfam" id="PF08659">
    <property type="entry name" value="KR"/>
    <property type="match status" value="1"/>
</dbReference>
<dbReference type="InterPro" id="IPR020806">
    <property type="entry name" value="PKS_PP-bd"/>
</dbReference>
<dbReference type="PROSITE" id="PS00012">
    <property type="entry name" value="PHOSPHOPANTETHEINE"/>
    <property type="match status" value="1"/>
</dbReference>
<dbReference type="PANTHER" id="PTHR43775:SF51">
    <property type="entry name" value="INACTIVE PHENOLPHTHIOCEROL SYNTHESIS POLYKETIDE SYNTHASE TYPE I PKS1-RELATED"/>
    <property type="match status" value="1"/>
</dbReference>
<dbReference type="Pfam" id="PF00550">
    <property type="entry name" value="PP-binding"/>
    <property type="match status" value="1"/>
</dbReference>
<feature type="compositionally biased region" description="Basic and acidic residues" evidence="5">
    <location>
        <begin position="713"/>
        <end position="731"/>
    </location>
</feature>
<dbReference type="EMBL" id="JAERRF010000039">
    <property type="protein sequence ID" value="MBL1102130.1"/>
    <property type="molecule type" value="Genomic_DNA"/>
</dbReference>
<evidence type="ECO:0000256" key="1">
    <source>
        <dbReference type="ARBA" id="ARBA00022450"/>
    </source>
</evidence>
<evidence type="ECO:0000256" key="2">
    <source>
        <dbReference type="ARBA" id="ARBA00022553"/>
    </source>
</evidence>
<proteinExistence type="predicted"/>
<dbReference type="Gene3D" id="1.10.1200.10">
    <property type="entry name" value="ACP-like"/>
    <property type="match status" value="1"/>
</dbReference>